<dbReference type="Pfam" id="PF22422">
    <property type="entry name" value="MGH1-like_GH"/>
    <property type="match status" value="1"/>
</dbReference>
<keyword evidence="4" id="KW-0732">Signal</keyword>
<feature type="signal peptide" evidence="4">
    <location>
        <begin position="1"/>
        <end position="24"/>
    </location>
</feature>
<evidence type="ECO:0000259" key="6">
    <source>
        <dbReference type="Pfam" id="PF22422"/>
    </source>
</evidence>
<comment type="similarity">
    <text evidence="1">Belongs to the glycosyl hydrolase 63 family.</text>
</comment>
<dbReference type="InterPro" id="IPR054491">
    <property type="entry name" value="MGH1-like_GH"/>
</dbReference>
<dbReference type="EMBL" id="RFFG01000034">
    <property type="protein sequence ID" value="RMI42267.1"/>
    <property type="molecule type" value="Genomic_DNA"/>
</dbReference>
<keyword evidence="2 7" id="KW-0378">Hydrolase</keyword>
<feature type="domain" description="Glucosidase YgjK N-terminal" evidence="5">
    <location>
        <begin position="57"/>
        <end position="288"/>
    </location>
</feature>
<keyword evidence="8" id="KW-1185">Reference proteome</keyword>
<dbReference type="InterPro" id="IPR048450">
    <property type="entry name" value="YgjK_N"/>
</dbReference>
<accession>A0A3M2LY55</accession>
<keyword evidence="3" id="KW-0326">Glycosidase</keyword>
<dbReference type="Gene3D" id="1.50.10.10">
    <property type="match status" value="1"/>
</dbReference>
<feature type="domain" description="Mannosylglycerate hydrolase MGH1-like glycoside hydrolase" evidence="6">
    <location>
        <begin position="342"/>
        <end position="705"/>
    </location>
</feature>
<sequence length="714" mass="78203">MRKPLSAAIGVVALLPLAAVPAHAAPAHPAGPSGYANVLDMRGTPTASEPPEFNDISVFSDRGAWHAYALPKDPATYGGFTGPLYIAQEYPWWLSKAFSRVQLSENGRKIDLSGAKPALSALPGLLRQVYDLDGLRLTLELRFGSAHTALVRAFVENTGRTARTIQVGWTGELLRPDAEPMKSAPSLKATGKGVQVDFAKVRKTWSYLTNGTERFEITHAEPVRTTVTGDSYTTDLARPLTVKPKATSALTWAETYTFDEAERRAETPAVAGLLRSPERAEAQGDARWKGYVSKATRGVPAERRRLAVKSVETLVSNWRGPAGAIRHNGITPSITYKWFSGLWSWDTWKQAVGTAKFDPALARDQIRSMFDYQITAQSKDRPQDAGMIPDAIFYNTPAEGGGNWNERNSKPPLAAWSVWQVYLKDRDASFLREMYPKLVAYHDWWYRTRDHDHNGLAEYGATVDPANATADDQLEAAAWESGMDNAPRFDAELGVKMLANTDASGKVVGYSINQESVDLNAYLAAEKHYLALIAGKLGKHAEAAKFEKDSAKVAGLVRARMYDGKSGFFYDTAMTADGGKTLTERGRGIEGAIPLWAGVASKQQAAAVRFKMVDPNEFATKVPFPTVSKSSPYFQSTKYWRGPVWIDQAYFALTGLRGYGYQADARTLADRLRANASGMLGDGPLHENYDPLTGAQLNSPNFSWSAGLLLALDD</sequence>
<dbReference type="Pfam" id="PF21152">
    <property type="entry name" value="YgjK_N"/>
    <property type="match status" value="1"/>
</dbReference>
<dbReference type="InterPro" id="IPR008928">
    <property type="entry name" value="6-hairpin_glycosidase_sf"/>
</dbReference>
<proteinExistence type="inferred from homology"/>
<dbReference type="InterPro" id="IPR012341">
    <property type="entry name" value="6hp_glycosidase-like_sf"/>
</dbReference>
<dbReference type="InterPro" id="IPR004888">
    <property type="entry name" value="Glycoside_hydrolase_63"/>
</dbReference>
<gene>
    <name evidence="7" type="ORF">EBO15_19840</name>
</gene>
<reference evidence="7 8" key="1">
    <citation type="submission" date="2018-10" db="EMBL/GenBank/DDBJ databases">
        <title>Isolation from soil.</title>
        <authorList>
            <person name="Hu J."/>
        </authorList>
    </citation>
    <scope>NUCLEOTIDE SEQUENCE [LARGE SCALE GENOMIC DNA]</scope>
    <source>
        <strain evidence="7 8">NEAU-Ht49</strain>
    </source>
</reference>
<dbReference type="GO" id="GO:0004573">
    <property type="term" value="F:Glc3Man9GlcNAc2 oligosaccharide glucosidase activity"/>
    <property type="evidence" value="ECO:0007669"/>
    <property type="project" value="InterPro"/>
</dbReference>
<dbReference type="PANTHER" id="PTHR10412">
    <property type="entry name" value="MANNOSYL-OLIGOSACCHARIDE GLUCOSIDASE"/>
    <property type="match status" value="1"/>
</dbReference>
<evidence type="ECO:0000256" key="2">
    <source>
        <dbReference type="ARBA" id="ARBA00022801"/>
    </source>
</evidence>
<comment type="caution">
    <text evidence="7">The sequence shown here is derived from an EMBL/GenBank/DDBJ whole genome shotgun (WGS) entry which is preliminary data.</text>
</comment>
<dbReference type="RefSeq" id="WP_122195912.1">
    <property type="nucleotide sequence ID" value="NZ_JBHSKC010000017.1"/>
</dbReference>
<dbReference type="AlphaFoldDB" id="A0A3M2LY55"/>
<dbReference type="PANTHER" id="PTHR10412:SF11">
    <property type="entry name" value="MANNOSYL-OLIGOSACCHARIDE GLUCOSIDASE"/>
    <property type="match status" value="1"/>
</dbReference>
<evidence type="ECO:0000256" key="3">
    <source>
        <dbReference type="ARBA" id="ARBA00023295"/>
    </source>
</evidence>
<protein>
    <submittedName>
        <fullName evidence="7">Glycoside hydrolase</fullName>
    </submittedName>
</protein>
<dbReference type="OrthoDB" id="9781878at2"/>
<evidence type="ECO:0000313" key="7">
    <source>
        <dbReference type="EMBL" id="RMI42267.1"/>
    </source>
</evidence>
<feature type="chain" id="PRO_5018259108" evidence="4">
    <location>
        <begin position="25"/>
        <end position="714"/>
    </location>
</feature>
<evidence type="ECO:0000259" key="5">
    <source>
        <dbReference type="Pfam" id="PF21152"/>
    </source>
</evidence>
<name>A0A3M2LY55_9ACTN</name>
<dbReference type="Gene3D" id="2.70.98.50">
    <property type="entry name" value="putative glycoside hydrolase family protein from bacillus halodurans"/>
    <property type="match status" value="1"/>
</dbReference>
<evidence type="ECO:0000256" key="4">
    <source>
        <dbReference type="SAM" id="SignalP"/>
    </source>
</evidence>
<dbReference type="GO" id="GO:0009311">
    <property type="term" value="P:oligosaccharide metabolic process"/>
    <property type="evidence" value="ECO:0007669"/>
    <property type="project" value="InterPro"/>
</dbReference>
<dbReference type="SUPFAM" id="SSF48208">
    <property type="entry name" value="Six-hairpin glycosidases"/>
    <property type="match status" value="1"/>
</dbReference>
<dbReference type="Proteomes" id="UP000282674">
    <property type="component" value="Unassembled WGS sequence"/>
</dbReference>
<evidence type="ECO:0000313" key="8">
    <source>
        <dbReference type="Proteomes" id="UP000282674"/>
    </source>
</evidence>
<evidence type="ECO:0000256" key="1">
    <source>
        <dbReference type="ARBA" id="ARBA00010833"/>
    </source>
</evidence>
<organism evidence="7 8">
    <name type="scientific">Actinomadura harenae</name>
    <dbReference type="NCBI Taxonomy" id="2483351"/>
    <lineage>
        <taxon>Bacteria</taxon>
        <taxon>Bacillati</taxon>
        <taxon>Actinomycetota</taxon>
        <taxon>Actinomycetes</taxon>
        <taxon>Streptosporangiales</taxon>
        <taxon>Thermomonosporaceae</taxon>
        <taxon>Actinomadura</taxon>
    </lineage>
</organism>
<dbReference type="GO" id="GO:0006487">
    <property type="term" value="P:protein N-linked glycosylation"/>
    <property type="evidence" value="ECO:0007669"/>
    <property type="project" value="TreeGrafter"/>
</dbReference>